<reference evidence="1" key="1">
    <citation type="submission" date="2021-03" db="EMBL/GenBank/DDBJ databases">
        <title>Draft genome sequence of rust myrtle Austropuccinia psidii MF-1, a brazilian biotype.</title>
        <authorList>
            <person name="Quecine M.C."/>
            <person name="Pachon D.M.R."/>
            <person name="Bonatelli M.L."/>
            <person name="Correr F.H."/>
            <person name="Franceschini L.M."/>
            <person name="Leite T.F."/>
            <person name="Margarido G.R.A."/>
            <person name="Almeida C.A."/>
            <person name="Ferrarezi J.A."/>
            <person name="Labate C.A."/>
        </authorList>
    </citation>
    <scope>NUCLEOTIDE SEQUENCE</scope>
    <source>
        <strain evidence="1">MF-1</strain>
    </source>
</reference>
<sequence>MLKEFNTRFSFNEELSNSIQSLKGIPLIPESEILTLRGEKPGKKKISNGIINLKDFYIHYVQALLANLGIRQCAPNLNDASDTLYNKACCLSEIQTFRQLASAGAYEYMNINTEFLNSLNLLEAT</sequence>
<evidence type="ECO:0000313" key="1">
    <source>
        <dbReference type="EMBL" id="MBW0575638.1"/>
    </source>
</evidence>
<comment type="caution">
    <text evidence="1">The sequence shown here is derived from an EMBL/GenBank/DDBJ whole genome shotgun (WGS) entry which is preliminary data.</text>
</comment>
<evidence type="ECO:0000313" key="2">
    <source>
        <dbReference type="Proteomes" id="UP000765509"/>
    </source>
</evidence>
<keyword evidence="2" id="KW-1185">Reference proteome</keyword>
<proteinExistence type="predicted"/>
<gene>
    <name evidence="1" type="ORF">O181_115353</name>
</gene>
<dbReference type="AlphaFoldDB" id="A0A9Q3K6E8"/>
<organism evidence="1 2">
    <name type="scientific">Austropuccinia psidii MF-1</name>
    <dbReference type="NCBI Taxonomy" id="1389203"/>
    <lineage>
        <taxon>Eukaryota</taxon>
        <taxon>Fungi</taxon>
        <taxon>Dikarya</taxon>
        <taxon>Basidiomycota</taxon>
        <taxon>Pucciniomycotina</taxon>
        <taxon>Pucciniomycetes</taxon>
        <taxon>Pucciniales</taxon>
        <taxon>Sphaerophragmiaceae</taxon>
        <taxon>Austropuccinia</taxon>
    </lineage>
</organism>
<dbReference type="OrthoDB" id="2505488at2759"/>
<dbReference type="Proteomes" id="UP000765509">
    <property type="component" value="Unassembled WGS sequence"/>
</dbReference>
<name>A0A9Q3K6E8_9BASI</name>
<dbReference type="EMBL" id="AVOT02096675">
    <property type="protein sequence ID" value="MBW0575638.1"/>
    <property type="molecule type" value="Genomic_DNA"/>
</dbReference>
<accession>A0A9Q3K6E8</accession>
<protein>
    <submittedName>
        <fullName evidence="1">Uncharacterized protein</fullName>
    </submittedName>
</protein>